<evidence type="ECO:0000313" key="2">
    <source>
        <dbReference type="Proteomes" id="UP000607653"/>
    </source>
</evidence>
<gene>
    <name evidence="1" type="ORF">HUJ06_016999</name>
</gene>
<proteinExistence type="predicted"/>
<dbReference type="AlphaFoldDB" id="A0A822ZP88"/>
<dbReference type="Proteomes" id="UP000607653">
    <property type="component" value="Unassembled WGS sequence"/>
</dbReference>
<comment type="caution">
    <text evidence="1">The sequence shown here is derived from an EMBL/GenBank/DDBJ whole genome shotgun (WGS) entry which is preliminary data.</text>
</comment>
<reference evidence="1 2" key="1">
    <citation type="journal article" date="2020" name="Mol. Biol. Evol.">
        <title>Distinct Expression and Methylation Patterns for Genes with Different Fates following a Single Whole-Genome Duplication in Flowering Plants.</title>
        <authorList>
            <person name="Shi T."/>
            <person name="Rahmani R.S."/>
            <person name="Gugger P.F."/>
            <person name="Wang M."/>
            <person name="Li H."/>
            <person name="Zhang Y."/>
            <person name="Li Z."/>
            <person name="Wang Q."/>
            <person name="Van de Peer Y."/>
            <person name="Marchal K."/>
            <person name="Chen J."/>
        </authorList>
    </citation>
    <scope>NUCLEOTIDE SEQUENCE [LARGE SCALE GENOMIC DNA]</scope>
    <source>
        <tissue evidence="1">Leaf</tissue>
    </source>
</reference>
<dbReference type="EMBL" id="DUZY01000008">
    <property type="protein sequence ID" value="DAD47062.1"/>
    <property type="molecule type" value="Genomic_DNA"/>
</dbReference>
<sequence length="34" mass="3611">MLLDDGHCAVVAGYKGVDSQSPNTNSCRELIVDC</sequence>
<protein>
    <submittedName>
        <fullName evidence="1">Uncharacterized protein</fullName>
    </submittedName>
</protein>
<name>A0A822ZP88_NELNU</name>
<accession>A0A822ZP88</accession>
<organism evidence="1 2">
    <name type="scientific">Nelumbo nucifera</name>
    <name type="common">Sacred lotus</name>
    <dbReference type="NCBI Taxonomy" id="4432"/>
    <lineage>
        <taxon>Eukaryota</taxon>
        <taxon>Viridiplantae</taxon>
        <taxon>Streptophyta</taxon>
        <taxon>Embryophyta</taxon>
        <taxon>Tracheophyta</taxon>
        <taxon>Spermatophyta</taxon>
        <taxon>Magnoliopsida</taxon>
        <taxon>Proteales</taxon>
        <taxon>Nelumbonaceae</taxon>
        <taxon>Nelumbo</taxon>
    </lineage>
</organism>
<evidence type="ECO:0000313" key="1">
    <source>
        <dbReference type="EMBL" id="DAD47062.1"/>
    </source>
</evidence>
<keyword evidence="2" id="KW-1185">Reference proteome</keyword>